<dbReference type="EMBL" id="CAWUPB010000913">
    <property type="protein sequence ID" value="CAK7333322.1"/>
    <property type="molecule type" value="Genomic_DNA"/>
</dbReference>
<protein>
    <submittedName>
        <fullName evidence="1">Uncharacterized protein</fullName>
    </submittedName>
</protein>
<organism evidence="1 2">
    <name type="scientific">Dovyalis caffra</name>
    <dbReference type="NCBI Taxonomy" id="77055"/>
    <lineage>
        <taxon>Eukaryota</taxon>
        <taxon>Viridiplantae</taxon>
        <taxon>Streptophyta</taxon>
        <taxon>Embryophyta</taxon>
        <taxon>Tracheophyta</taxon>
        <taxon>Spermatophyta</taxon>
        <taxon>Magnoliopsida</taxon>
        <taxon>eudicotyledons</taxon>
        <taxon>Gunneridae</taxon>
        <taxon>Pentapetalae</taxon>
        <taxon>rosids</taxon>
        <taxon>fabids</taxon>
        <taxon>Malpighiales</taxon>
        <taxon>Salicaceae</taxon>
        <taxon>Flacourtieae</taxon>
        <taxon>Dovyalis</taxon>
    </lineage>
</organism>
<keyword evidence="2" id="KW-1185">Reference proteome</keyword>
<sequence length="133" mass="14820">MHPASTDDDTNPSMRSYGDYLKPNVALKAMNAGRGQNLVAATRMGNFGRLGDDFAFMMGREDYQGNGTGFVGLGGHEFNGMPTYEQKYLPSIIMTNKQQRYRYSHPATEISNGICFKDLTENEKVHGISIRTK</sequence>
<name>A0AAV1RCG6_9ROSI</name>
<gene>
    <name evidence="1" type="ORF">DCAF_LOCUS9430</name>
</gene>
<evidence type="ECO:0000313" key="1">
    <source>
        <dbReference type="EMBL" id="CAK7333322.1"/>
    </source>
</evidence>
<proteinExistence type="predicted"/>
<reference evidence="1 2" key="1">
    <citation type="submission" date="2024-01" db="EMBL/GenBank/DDBJ databases">
        <authorList>
            <person name="Waweru B."/>
        </authorList>
    </citation>
    <scope>NUCLEOTIDE SEQUENCE [LARGE SCALE GENOMIC DNA]</scope>
</reference>
<evidence type="ECO:0000313" key="2">
    <source>
        <dbReference type="Proteomes" id="UP001314170"/>
    </source>
</evidence>
<dbReference type="Proteomes" id="UP001314170">
    <property type="component" value="Unassembled WGS sequence"/>
</dbReference>
<comment type="caution">
    <text evidence="1">The sequence shown here is derived from an EMBL/GenBank/DDBJ whole genome shotgun (WGS) entry which is preliminary data.</text>
</comment>
<accession>A0AAV1RCG6</accession>
<dbReference type="AlphaFoldDB" id="A0AAV1RCG6"/>